<sequence>MSRTVPLNRNISSSRPSSPLPQSSRSSEAASVTPPVSVLVRPIAPRSHRSHAYAFRDPRAAAPSPDRDLCEPRLLGTAPTNRRRETRRRHPPASRARAPITPPSPPASPPMALAPPPPQDAWVYAVQTLVLDALELGEHLDVGVPQQLHWPSRPKRIYGVGLSNGRHLFLNISSSSMVRLLRCERWLVDSEAAVLRWTREAIESRSREVLPYSPPSAGLSDLTELLGLIPWLLAHCPLPNRPRNGVWPPTPLPRHDLPYTLVSQPVVPSVPAVHRQPAFSHQERDRIDFQAGRLARTLSRLTSPNGNFGTVVQVLPVFQARPLVPDMTPFQTHPTWATAFCSMLEQSLVDGQDMAIQLPYGTIRAEVERLMPALEKVTKPRLVLVNAASYSNILVPAMPEHYHEALGFMRPPEADGTAITGLVDWSNCIFGDPLFMQVFSERPSDSFLRGLNGNNEGDNLTAAATAIELPPDVDSDGGYYGYDDGDSEYARWARLLLYQCYHHVTSVVREFYRPQRDSTPREMAARRRLTETLVRMSEIDDFAPPRPNAALLPVRPMGFVEPEEEDDGYEQVRIKQEEEDW</sequence>
<name>A0A0C4DUH5_MAGP6</name>
<dbReference type="OrthoDB" id="5210591at2759"/>
<feature type="compositionally biased region" description="Polar residues" evidence="1">
    <location>
        <begin position="1"/>
        <end position="11"/>
    </location>
</feature>
<reference evidence="2" key="1">
    <citation type="submission" date="2010-05" db="EMBL/GenBank/DDBJ databases">
        <title>The Genome Sequence of Magnaporthe poae strain ATCC 64411.</title>
        <authorList>
            <consortium name="The Broad Institute Genome Sequencing Platform"/>
            <consortium name="Broad Institute Genome Sequencing Center for Infectious Disease"/>
            <person name="Ma L.-J."/>
            <person name="Dead R."/>
            <person name="Young S."/>
            <person name="Zeng Q."/>
            <person name="Koehrsen M."/>
            <person name="Alvarado L."/>
            <person name="Berlin A."/>
            <person name="Chapman S.B."/>
            <person name="Chen Z."/>
            <person name="Freedman E."/>
            <person name="Gellesch M."/>
            <person name="Goldberg J."/>
            <person name="Griggs A."/>
            <person name="Gujja S."/>
            <person name="Heilman E.R."/>
            <person name="Heiman D."/>
            <person name="Hepburn T."/>
            <person name="Howarth C."/>
            <person name="Jen D."/>
            <person name="Larson L."/>
            <person name="Mehta T."/>
            <person name="Neiman D."/>
            <person name="Pearson M."/>
            <person name="Roberts A."/>
            <person name="Saif S."/>
            <person name="Shea T."/>
            <person name="Shenoy N."/>
            <person name="Sisk P."/>
            <person name="Stolte C."/>
            <person name="Sykes S."/>
            <person name="Walk T."/>
            <person name="White J."/>
            <person name="Yandava C."/>
            <person name="Haas B."/>
            <person name="Nusbaum C."/>
            <person name="Birren B."/>
        </authorList>
    </citation>
    <scope>NUCLEOTIDE SEQUENCE</scope>
    <source>
        <strain evidence="2">ATCC 64411</strain>
    </source>
</reference>
<dbReference type="AlphaFoldDB" id="A0A0C4DUH5"/>
<reference evidence="2" key="3">
    <citation type="submission" date="2011-03" db="EMBL/GenBank/DDBJ databases">
        <title>Annotation of Magnaporthe poae ATCC 64411.</title>
        <authorList>
            <person name="Ma L.-J."/>
            <person name="Dead R."/>
            <person name="Young S.K."/>
            <person name="Zeng Q."/>
            <person name="Gargeya S."/>
            <person name="Fitzgerald M."/>
            <person name="Haas B."/>
            <person name="Abouelleil A."/>
            <person name="Alvarado L."/>
            <person name="Arachchi H.M."/>
            <person name="Berlin A."/>
            <person name="Brown A."/>
            <person name="Chapman S.B."/>
            <person name="Chen Z."/>
            <person name="Dunbar C."/>
            <person name="Freedman E."/>
            <person name="Gearin G."/>
            <person name="Gellesch M."/>
            <person name="Goldberg J."/>
            <person name="Griggs A."/>
            <person name="Gujja S."/>
            <person name="Heiman D."/>
            <person name="Howarth C."/>
            <person name="Larson L."/>
            <person name="Lui A."/>
            <person name="MacDonald P.J.P."/>
            <person name="Mehta T."/>
            <person name="Montmayeur A."/>
            <person name="Murphy C."/>
            <person name="Neiman D."/>
            <person name="Pearson M."/>
            <person name="Priest M."/>
            <person name="Roberts A."/>
            <person name="Saif S."/>
            <person name="Shea T."/>
            <person name="Shenoy N."/>
            <person name="Sisk P."/>
            <person name="Stolte C."/>
            <person name="Sykes S."/>
            <person name="Yandava C."/>
            <person name="Wortman J."/>
            <person name="Nusbaum C."/>
            <person name="Birren B."/>
        </authorList>
    </citation>
    <scope>NUCLEOTIDE SEQUENCE</scope>
    <source>
        <strain evidence="2">ATCC 64411</strain>
    </source>
</reference>
<proteinExistence type="predicted"/>
<accession>A0A0C4DUH5</accession>
<feature type="compositionally biased region" description="Pro residues" evidence="1">
    <location>
        <begin position="100"/>
        <end position="114"/>
    </location>
</feature>
<feature type="region of interest" description="Disordered" evidence="1">
    <location>
        <begin position="559"/>
        <end position="581"/>
    </location>
</feature>
<dbReference type="EMBL" id="GL876968">
    <property type="protein sequence ID" value="KLU84574.1"/>
    <property type="molecule type" value="Genomic_DNA"/>
</dbReference>
<dbReference type="Proteomes" id="UP000011715">
    <property type="component" value="Unassembled WGS sequence"/>
</dbReference>
<keyword evidence="4" id="KW-1185">Reference proteome</keyword>
<dbReference type="EMBL" id="ADBL01000864">
    <property type="status" value="NOT_ANNOTATED_CDS"/>
    <property type="molecule type" value="Genomic_DNA"/>
</dbReference>
<reference evidence="4" key="2">
    <citation type="submission" date="2010-05" db="EMBL/GenBank/DDBJ databases">
        <title>The genome sequence of Magnaporthe poae strain ATCC 64411.</title>
        <authorList>
            <person name="Ma L.-J."/>
            <person name="Dead R."/>
            <person name="Young S."/>
            <person name="Zeng Q."/>
            <person name="Koehrsen M."/>
            <person name="Alvarado L."/>
            <person name="Berlin A."/>
            <person name="Chapman S.B."/>
            <person name="Chen Z."/>
            <person name="Freedman E."/>
            <person name="Gellesch M."/>
            <person name="Goldberg J."/>
            <person name="Griggs A."/>
            <person name="Gujja S."/>
            <person name="Heilman E.R."/>
            <person name="Heiman D."/>
            <person name="Hepburn T."/>
            <person name="Howarth C."/>
            <person name="Jen D."/>
            <person name="Larson L."/>
            <person name="Mehta T."/>
            <person name="Neiman D."/>
            <person name="Pearson M."/>
            <person name="Roberts A."/>
            <person name="Saif S."/>
            <person name="Shea T."/>
            <person name="Shenoy N."/>
            <person name="Sisk P."/>
            <person name="Stolte C."/>
            <person name="Sykes S."/>
            <person name="Walk T."/>
            <person name="White J."/>
            <person name="Yandava C."/>
            <person name="Haas B."/>
            <person name="Nusbaum C."/>
            <person name="Birren B."/>
        </authorList>
    </citation>
    <scope>NUCLEOTIDE SEQUENCE [LARGE SCALE GENOMIC DNA]</scope>
    <source>
        <strain evidence="4">ATCC 64411 / 73-15</strain>
    </source>
</reference>
<reference evidence="3" key="4">
    <citation type="journal article" date="2015" name="G3 (Bethesda)">
        <title>Genome sequences of three phytopathogenic species of the Magnaporthaceae family of fungi.</title>
        <authorList>
            <person name="Okagaki L.H."/>
            <person name="Nunes C.C."/>
            <person name="Sailsbery J."/>
            <person name="Clay B."/>
            <person name="Brown D."/>
            <person name="John T."/>
            <person name="Oh Y."/>
            <person name="Young N."/>
            <person name="Fitzgerald M."/>
            <person name="Haas B.J."/>
            <person name="Zeng Q."/>
            <person name="Young S."/>
            <person name="Adiconis X."/>
            <person name="Fan L."/>
            <person name="Levin J.Z."/>
            <person name="Mitchell T.K."/>
            <person name="Okubara P.A."/>
            <person name="Farman M.L."/>
            <person name="Kohn L.M."/>
            <person name="Birren B."/>
            <person name="Ma L.-J."/>
            <person name="Dean R.A."/>
        </authorList>
    </citation>
    <scope>NUCLEOTIDE SEQUENCE</scope>
    <source>
        <strain evidence="3">ATCC 64411 / 73-15</strain>
    </source>
</reference>
<reference evidence="3" key="5">
    <citation type="submission" date="2015-06" db="UniProtKB">
        <authorList>
            <consortium name="EnsemblFungi"/>
        </authorList>
    </citation>
    <scope>IDENTIFICATION</scope>
    <source>
        <strain evidence="3">ATCC 64411</strain>
    </source>
</reference>
<feature type="compositionally biased region" description="Low complexity" evidence="1">
    <location>
        <begin position="12"/>
        <end position="27"/>
    </location>
</feature>
<feature type="compositionally biased region" description="Basic and acidic residues" evidence="1">
    <location>
        <begin position="570"/>
        <end position="581"/>
    </location>
</feature>
<evidence type="ECO:0008006" key="5">
    <source>
        <dbReference type="Google" id="ProtNLM"/>
    </source>
</evidence>
<protein>
    <recommendedName>
        <fullName evidence="5">Aminoglycoside phosphotransferase domain-containing protein</fullName>
    </recommendedName>
</protein>
<evidence type="ECO:0000313" key="4">
    <source>
        <dbReference type="Proteomes" id="UP000011715"/>
    </source>
</evidence>
<organism evidence="3 4">
    <name type="scientific">Magnaporthiopsis poae (strain ATCC 64411 / 73-15)</name>
    <name type="common">Kentucky bluegrass fungus</name>
    <name type="synonym">Magnaporthe poae</name>
    <dbReference type="NCBI Taxonomy" id="644358"/>
    <lineage>
        <taxon>Eukaryota</taxon>
        <taxon>Fungi</taxon>
        <taxon>Dikarya</taxon>
        <taxon>Ascomycota</taxon>
        <taxon>Pezizomycotina</taxon>
        <taxon>Sordariomycetes</taxon>
        <taxon>Sordariomycetidae</taxon>
        <taxon>Magnaporthales</taxon>
        <taxon>Magnaporthaceae</taxon>
        <taxon>Magnaporthiopsis</taxon>
    </lineage>
</organism>
<evidence type="ECO:0000313" key="2">
    <source>
        <dbReference type="EMBL" id="KLU84574.1"/>
    </source>
</evidence>
<dbReference type="EnsemblFungi" id="MAPG_03614T0">
    <property type="protein sequence ID" value="MAPG_03614T0"/>
    <property type="gene ID" value="MAPG_03614"/>
</dbReference>
<feature type="region of interest" description="Disordered" evidence="1">
    <location>
        <begin position="1"/>
        <end position="114"/>
    </location>
</feature>
<evidence type="ECO:0000256" key="1">
    <source>
        <dbReference type="SAM" id="MobiDB-lite"/>
    </source>
</evidence>
<feature type="compositionally biased region" description="Basic and acidic residues" evidence="1">
    <location>
        <begin position="54"/>
        <end position="71"/>
    </location>
</feature>
<dbReference type="OMA" id="SYQCTLR"/>
<gene>
    <name evidence="2" type="ORF">MAPG_03614</name>
</gene>
<dbReference type="eggNOG" id="ENOG502S1B6">
    <property type="taxonomic scope" value="Eukaryota"/>
</dbReference>
<evidence type="ECO:0000313" key="3">
    <source>
        <dbReference type="EnsemblFungi" id="MAPG_03614T0"/>
    </source>
</evidence>
<dbReference type="VEuPathDB" id="FungiDB:MAPG_03614"/>